<dbReference type="Proteomes" id="UP000223968">
    <property type="component" value="Unassembled WGS sequence"/>
</dbReference>
<gene>
    <name evidence="1" type="ORF">AJ79_03517</name>
</gene>
<name>A0A2B7XYL9_9EURO</name>
<evidence type="ECO:0000313" key="2">
    <source>
        <dbReference type="Proteomes" id="UP000223968"/>
    </source>
</evidence>
<accession>A0A2B7XYL9</accession>
<comment type="caution">
    <text evidence="1">The sequence shown here is derived from an EMBL/GenBank/DDBJ whole genome shotgun (WGS) entry which is preliminary data.</text>
</comment>
<dbReference type="PANTHER" id="PTHR12459:SF19">
    <property type="entry name" value="TRANSMEMBRANE PROTEIN 135 N-TERMINAL DOMAIN-CONTAINING PROTEIN"/>
    <property type="match status" value="1"/>
</dbReference>
<sequence>MASRADSEPQPGSPKSVHPIIRNALRISLSASEYKSLHERLIKRLPPAVQDRALHPHAFREIVKSPDRYNEAAIRASLRVFLATGAGMKLFAYITQKLASRKAPNAPKPPKVPLIQSPAFRLSTALSLTLLLHRLLHRFFLRLRANLRTDDARPFRERNPRISRALTSKYAPAIGASLAGFALGAYPQSQLRLTLAIYMSTRSLEFLFNELDSQGWFKDRPWWFGSWLLMPVSMAQLFHAFVFDRDAEPKWFGDFILKFTPGHIHSRPSSFPADRHWPDQHETVDALAKISELKWPAFSSPILHPGNLKPLPDPLQFISPVTSPAHPSIASLSCALLHPKSPSCLTAFLHQNLLSIPLLARFLTKVYLALAILKFPAFLAHPILATNALCTKVLTRTAVLSAALGSAWGSVCLFNTYLPRSLLPTQRFYLSGALGGLPFAFLAGDGNRSMFLYFFRVAVDSAWKVGTKRGLWRGWKGGDLFVFVASWALVGALLEKNAGVIEGGGLRKLFAWLRGDGFVDLAEGGAGARRKGKKAAASASVE</sequence>
<dbReference type="EMBL" id="PDNB01000043">
    <property type="protein sequence ID" value="PGH13668.1"/>
    <property type="molecule type" value="Genomic_DNA"/>
</dbReference>
<dbReference type="OrthoDB" id="291792at2759"/>
<protein>
    <recommendedName>
        <fullName evidence="3">Transmembrane protein 135 N-terminal domain-containing protein</fullName>
    </recommendedName>
</protein>
<evidence type="ECO:0008006" key="3">
    <source>
        <dbReference type="Google" id="ProtNLM"/>
    </source>
</evidence>
<evidence type="ECO:0000313" key="1">
    <source>
        <dbReference type="EMBL" id="PGH13668.1"/>
    </source>
</evidence>
<reference evidence="1 2" key="1">
    <citation type="submission" date="2017-10" db="EMBL/GenBank/DDBJ databases">
        <title>Comparative genomics in systemic dimorphic fungi from Ajellomycetaceae.</title>
        <authorList>
            <person name="Munoz J.F."/>
            <person name="Mcewen J.G."/>
            <person name="Clay O.K."/>
            <person name="Cuomo C.A."/>
        </authorList>
    </citation>
    <scope>NUCLEOTIDE SEQUENCE [LARGE SCALE GENOMIC DNA]</scope>
    <source>
        <strain evidence="1 2">UAMH5409</strain>
    </source>
</reference>
<dbReference type="PANTHER" id="PTHR12459">
    <property type="entry name" value="TRANSMEMBRANE PROTEIN 135-RELATED"/>
    <property type="match status" value="1"/>
</dbReference>
<keyword evidence="2" id="KW-1185">Reference proteome</keyword>
<organism evidence="1 2">
    <name type="scientific">Helicocarpus griseus UAMH5409</name>
    <dbReference type="NCBI Taxonomy" id="1447875"/>
    <lineage>
        <taxon>Eukaryota</taxon>
        <taxon>Fungi</taxon>
        <taxon>Dikarya</taxon>
        <taxon>Ascomycota</taxon>
        <taxon>Pezizomycotina</taxon>
        <taxon>Eurotiomycetes</taxon>
        <taxon>Eurotiomycetidae</taxon>
        <taxon>Onygenales</taxon>
        <taxon>Ajellomycetaceae</taxon>
        <taxon>Helicocarpus</taxon>
    </lineage>
</organism>
<dbReference type="AlphaFoldDB" id="A0A2B7XYL9"/>
<dbReference type="InterPro" id="IPR026749">
    <property type="entry name" value="Tmem135"/>
</dbReference>
<proteinExistence type="predicted"/>